<feature type="region of interest" description="Disordered" evidence="1">
    <location>
        <begin position="29"/>
        <end position="57"/>
    </location>
</feature>
<dbReference type="Proteomes" id="UP000712281">
    <property type="component" value="Unassembled WGS sequence"/>
</dbReference>
<gene>
    <name evidence="2" type="ORF">F2Q68_00044161</name>
</gene>
<evidence type="ECO:0000313" key="2">
    <source>
        <dbReference type="EMBL" id="KAF2607899.1"/>
    </source>
</evidence>
<protein>
    <submittedName>
        <fullName evidence="2">Uncharacterized protein</fullName>
    </submittedName>
</protein>
<name>A0A8S9LPL7_BRACR</name>
<dbReference type="EMBL" id="QGKW02000276">
    <property type="protein sequence ID" value="KAF2607899.1"/>
    <property type="molecule type" value="Genomic_DNA"/>
</dbReference>
<evidence type="ECO:0000256" key="1">
    <source>
        <dbReference type="SAM" id="MobiDB-lite"/>
    </source>
</evidence>
<organism evidence="2 3">
    <name type="scientific">Brassica cretica</name>
    <name type="common">Mustard</name>
    <dbReference type="NCBI Taxonomy" id="69181"/>
    <lineage>
        <taxon>Eukaryota</taxon>
        <taxon>Viridiplantae</taxon>
        <taxon>Streptophyta</taxon>
        <taxon>Embryophyta</taxon>
        <taxon>Tracheophyta</taxon>
        <taxon>Spermatophyta</taxon>
        <taxon>Magnoliopsida</taxon>
        <taxon>eudicotyledons</taxon>
        <taxon>Gunneridae</taxon>
        <taxon>Pentapetalae</taxon>
        <taxon>rosids</taxon>
        <taxon>malvids</taxon>
        <taxon>Brassicales</taxon>
        <taxon>Brassicaceae</taxon>
        <taxon>Brassiceae</taxon>
        <taxon>Brassica</taxon>
    </lineage>
</organism>
<proteinExistence type="predicted"/>
<reference evidence="2" key="1">
    <citation type="submission" date="2019-12" db="EMBL/GenBank/DDBJ databases">
        <title>Genome sequencing and annotation of Brassica cretica.</title>
        <authorList>
            <person name="Studholme D.J."/>
            <person name="Sarris P.F."/>
        </authorList>
    </citation>
    <scope>NUCLEOTIDE SEQUENCE</scope>
    <source>
        <strain evidence="2">PFS-001/15</strain>
        <tissue evidence="2">Leaf</tissue>
    </source>
</reference>
<evidence type="ECO:0000313" key="3">
    <source>
        <dbReference type="Proteomes" id="UP000712281"/>
    </source>
</evidence>
<comment type="caution">
    <text evidence="2">The sequence shown here is derived from an EMBL/GenBank/DDBJ whole genome shotgun (WGS) entry which is preliminary data.</text>
</comment>
<sequence length="82" mass="9047">MYAGVISPIGDPRDEDIPEVVRKKVLMPPVTKRPAGRRKTKRFLSTGEIPGPNMKSVPNRCGRCRGCKIVASFRTGHGKDLD</sequence>
<dbReference type="AlphaFoldDB" id="A0A8S9LPL7"/>
<accession>A0A8S9LPL7</accession>